<sequence length="397" mass="41666">MIPAVQATVDHHAIAHNVRLLAQASAPAQVIAVLKANAYGHGAVPVARTALAAGAAQIGVATLAEAFELRQGGIEAPIIAWLHAFDPDEAVAVFAEAIASGIELGVSTSSQVRAVAEAALRADQLAVVAVKVDTGLNRGGFARGEWRKAFADLANAEAAGAVQVRGVFSHLANADRPEYRTNAEQARSLREAVSFARAAGLAPELVHLANSPAVLTRPKALVNELPVFNATRPGVAVYGLSPIMGRDFGLIPAMTLTARVGLTKRIHAGDGVSYGHDFVAASDTTLALLPIGYADGLQRALAGKFEVSIGGRRYPGVGRVCMDQVLVDLGPGEPKVREGDTAVLFGPGSDGEQTADDWARAAGTINYEIVTQLRGRVQLRHIHQREPVDQLRHTHHA</sequence>
<dbReference type="Pfam" id="PF01168">
    <property type="entry name" value="Ala_racemase_N"/>
    <property type="match status" value="1"/>
</dbReference>
<dbReference type="InterPro" id="IPR000821">
    <property type="entry name" value="Ala_racemase"/>
</dbReference>
<dbReference type="GO" id="GO:0005829">
    <property type="term" value="C:cytosol"/>
    <property type="evidence" value="ECO:0007669"/>
    <property type="project" value="TreeGrafter"/>
</dbReference>
<dbReference type="GO" id="GO:0008784">
    <property type="term" value="F:alanine racemase activity"/>
    <property type="evidence" value="ECO:0007669"/>
    <property type="project" value="UniProtKB-UniRule"/>
</dbReference>
<dbReference type="AlphaFoldDB" id="D6ZB81"/>
<evidence type="ECO:0000256" key="9">
    <source>
        <dbReference type="PIRSR" id="PIRSR600821-52"/>
    </source>
</evidence>
<comment type="similarity">
    <text evidence="7">Belongs to the alanine racemase family.</text>
</comment>
<evidence type="ECO:0000256" key="2">
    <source>
        <dbReference type="ARBA" id="ARBA00001933"/>
    </source>
</evidence>
<keyword evidence="5 7" id="KW-0413">Isomerase</keyword>
<dbReference type="PROSITE" id="PS00395">
    <property type="entry name" value="ALANINE_RACEMASE"/>
    <property type="match status" value="1"/>
</dbReference>
<dbReference type="SMART" id="SM01005">
    <property type="entry name" value="Ala_racemase_C"/>
    <property type="match status" value="1"/>
</dbReference>
<dbReference type="GO" id="GO:0009252">
    <property type="term" value="P:peptidoglycan biosynthetic process"/>
    <property type="evidence" value="ECO:0007669"/>
    <property type="project" value="TreeGrafter"/>
</dbReference>
<dbReference type="Gene3D" id="3.20.20.10">
    <property type="entry name" value="Alanine racemase"/>
    <property type="match status" value="1"/>
</dbReference>
<evidence type="ECO:0000256" key="8">
    <source>
        <dbReference type="PIRSR" id="PIRSR600821-50"/>
    </source>
</evidence>
<feature type="binding site" evidence="7 9">
    <location>
        <position position="138"/>
    </location>
    <ligand>
        <name>substrate</name>
    </ligand>
</feature>
<dbReference type="PRINTS" id="PR00992">
    <property type="entry name" value="ALARACEMASE"/>
</dbReference>
<comment type="cofactor">
    <cofactor evidence="2 7 8">
        <name>pyridoxal 5'-phosphate</name>
        <dbReference type="ChEBI" id="CHEBI:597326"/>
    </cofactor>
</comment>
<dbReference type="UniPathway" id="UPA00042">
    <property type="reaction ID" value="UER00497"/>
</dbReference>
<keyword evidence="12" id="KW-1185">Reference proteome</keyword>
<organism evidence="11 12">
    <name type="scientific">Segniliparus rotundus (strain ATCC BAA-972 / CDC 1076 / CIP 108378 / DSM 44985 / JCM 13578)</name>
    <dbReference type="NCBI Taxonomy" id="640132"/>
    <lineage>
        <taxon>Bacteria</taxon>
        <taxon>Bacillati</taxon>
        <taxon>Actinomycetota</taxon>
        <taxon>Actinomycetes</taxon>
        <taxon>Mycobacteriales</taxon>
        <taxon>Segniliparaceae</taxon>
        <taxon>Segniliparus</taxon>
    </lineage>
</organism>
<dbReference type="Pfam" id="PF00842">
    <property type="entry name" value="Ala_racemase_C"/>
    <property type="match status" value="1"/>
</dbReference>
<accession>D6ZB81</accession>
<dbReference type="eggNOG" id="COG0787">
    <property type="taxonomic scope" value="Bacteria"/>
</dbReference>
<dbReference type="RefSeq" id="WP_013137296.1">
    <property type="nucleotide sequence ID" value="NC_014168.1"/>
</dbReference>
<dbReference type="InterPro" id="IPR020622">
    <property type="entry name" value="Ala_racemase_pyridoxalP-BS"/>
</dbReference>
<gene>
    <name evidence="11" type="ordered locus">Srot_0353</name>
</gene>
<dbReference type="InterPro" id="IPR001608">
    <property type="entry name" value="Ala_racemase_N"/>
</dbReference>
<comment type="function">
    <text evidence="7">Catalyzes the interconversion of L-alanine and D-alanine. May also act on other amino acids.</text>
</comment>
<dbReference type="GO" id="GO:0030632">
    <property type="term" value="P:D-alanine biosynthetic process"/>
    <property type="evidence" value="ECO:0007669"/>
    <property type="project" value="UniProtKB-UniRule"/>
</dbReference>
<dbReference type="KEGG" id="srt:Srot_0353"/>
<dbReference type="HOGENOM" id="CLU_028393_0_0_11"/>
<evidence type="ECO:0000313" key="12">
    <source>
        <dbReference type="Proteomes" id="UP000002247"/>
    </source>
</evidence>
<dbReference type="OrthoDB" id="9813814at2"/>
<dbReference type="PANTHER" id="PTHR30511">
    <property type="entry name" value="ALANINE RACEMASE"/>
    <property type="match status" value="1"/>
</dbReference>
<dbReference type="HAMAP" id="MF_01201">
    <property type="entry name" value="Ala_racemase"/>
    <property type="match status" value="1"/>
</dbReference>
<dbReference type="PANTHER" id="PTHR30511:SF0">
    <property type="entry name" value="ALANINE RACEMASE, CATABOLIC-RELATED"/>
    <property type="match status" value="1"/>
</dbReference>
<dbReference type="InterPro" id="IPR029066">
    <property type="entry name" value="PLP-binding_barrel"/>
</dbReference>
<keyword evidence="4 7" id="KW-0663">Pyridoxal phosphate</keyword>
<dbReference type="Proteomes" id="UP000002247">
    <property type="component" value="Chromosome"/>
</dbReference>
<evidence type="ECO:0000313" key="11">
    <source>
        <dbReference type="EMBL" id="ADG96840.1"/>
    </source>
</evidence>
<dbReference type="InterPro" id="IPR009006">
    <property type="entry name" value="Ala_racemase/Decarboxylase_C"/>
</dbReference>
<feature type="active site" description="Proton acceptor; specific for D-alanine" evidence="7">
    <location>
        <position position="35"/>
    </location>
</feature>
<dbReference type="CDD" id="cd00430">
    <property type="entry name" value="PLPDE_III_AR"/>
    <property type="match status" value="1"/>
</dbReference>
<evidence type="ECO:0000256" key="6">
    <source>
        <dbReference type="ARBA" id="ARBA00072221"/>
    </source>
</evidence>
<dbReference type="NCBIfam" id="TIGR00492">
    <property type="entry name" value="alr"/>
    <property type="match status" value="1"/>
</dbReference>
<reference evidence="11 12" key="1">
    <citation type="journal article" date="2010" name="Stand. Genomic Sci.">
        <title>Complete genome sequence of Segniliparus rotundus type strain (CDC 1076).</title>
        <authorList>
            <person name="Sikorski J."/>
            <person name="Lapidus A."/>
            <person name="Copeland A."/>
            <person name="Misra M."/>
            <person name="Glavina Del Rio T."/>
            <person name="Nolan M."/>
            <person name="Lucas S."/>
            <person name="Chen F."/>
            <person name="Tice H."/>
            <person name="Cheng J.F."/>
            <person name="Jando M."/>
            <person name="Schneider S."/>
            <person name="Bruce D."/>
            <person name="Goodwin L."/>
            <person name="Pitluck S."/>
            <person name="Liolios K."/>
            <person name="Mikhailova N."/>
            <person name="Pati A."/>
            <person name="Ivanova N."/>
            <person name="Mavromatis K."/>
            <person name="Chen A."/>
            <person name="Palaniappan K."/>
            <person name="Chertkov O."/>
            <person name="Land M."/>
            <person name="Hauser L."/>
            <person name="Chang Y.J."/>
            <person name="Jeffries C.D."/>
            <person name="Brettin T."/>
            <person name="Detter J.C."/>
            <person name="Han C."/>
            <person name="Rohde M."/>
            <person name="Goker M."/>
            <person name="Bristow J."/>
            <person name="Eisen J.A."/>
            <person name="Markowitz V."/>
            <person name="Hugenholtz P."/>
            <person name="Kyrpides N.C."/>
            <person name="Klenk H.P."/>
        </authorList>
    </citation>
    <scope>NUCLEOTIDE SEQUENCE [LARGE SCALE GENOMIC DNA]</scope>
    <source>
        <strain evidence="12">ATCC BAA-972 / CDC 1076 / CIP 108378 / DSM 44985 / JCM 13578</strain>
    </source>
</reference>
<evidence type="ECO:0000256" key="1">
    <source>
        <dbReference type="ARBA" id="ARBA00000316"/>
    </source>
</evidence>
<evidence type="ECO:0000256" key="7">
    <source>
        <dbReference type="HAMAP-Rule" id="MF_01201"/>
    </source>
</evidence>
<dbReference type="STRING" id="640132.Srot_0353"/>
<dbReference type="EMBL" id="CP001958">
    <property type="protein sequence ID" value="ADG96840.1"/>
    <property type="molecule type" value="Genomic_DNA"/>
</dbReference>
<dbReference type="EC" id="5.1.1.1" evidence="3 7"/>
<dbReference type="SUPFAM" id="SSF51419">
    <property type="entry name" value="PLP-binding barrel"/>
    <property type="match status" value="1"/>
</dbReference>
<proteinExistence type="inferred from homology"/>
<dbReference type="Gene3D" id="2.40.37.10">
    <property type="entry name" value="Lyase, Ornithine Decarboxylase, Chain A, domain 1"/>
    <property type="match status" value="1"/>
</dbReference>
<protein>
    <recommendedName>
        <fullName evidence="6 7">Alanine racemase</fullName>
        <ecNumber evidence="3 7">5.1.1.1</ecNumber>
    </recommendedName>
</protein>
<dbReference type="FunFam" id="2.40.37.10:FF:000015">
    <property type="entry name" value="Alanine racemase"/>
    <property type="match status" value="1"/>
</dbReference>
<dbReference type="SUPFAM" id="SSF50621">
    <property type="entry name" value="Alanine racemase C-terminal domain-like"/>
    <property type="match status" value="1"/>
</dbReference>
<evidence type="ECO:0000256" key="3">
    <source>
        <dbReference type="ARBA" id="ARBA00013089"/>
    </source>
</evidence>
<evidence type="ECO:0000256" key="4">
    <source>
        <dbReference type="ARBA" id="ARBA00022898"/>
    </source>
</evidence>
<dbReference type="InterPro" id="IPR011079">
    <property type="entry name" value="Ala_racemase_C"/>
</dbReference>
<comment type="catalytic activity">
    <reaction evidence="1 7">
        <text>L-alanine = D-alanine</text>
        <dbReference type="Rhea" id="RHEA:20249"/>
        <dbReference type="ChEBI" id="CHEBI:57416"/>
        <dbReference type="ChEBI" id="CHEBI:57972"/>
        <dbReference type="EC" id="5.1.1.1"/>
    </reaction>
</comment>
<feature type="active site" description="Proton acceptor; specific for L-alanine" evidence="7">
    <location>
        <position position="274"/>
    </location>
</feature>
<feature type="binding site" evidence="7 9">
    <location>
        <position position="322"/>
    </location>
    <ligand>
        <name>substrate</name>
    </ligand>
</feature>
<dbReference type="GO" id="GO:0030170">
    <property type="term" value="F:pyridoxal phosphate binding"/>
    <property type="evidence" value="ECO:0007669"/>
    <property type="project" value="UniProtKB-UniRule"/>
</dbReference>
<name>D6ZB81_SEGRD</name>
<feature type="domain" description="Alanine racemase C-terminal" evidence="10">
    <location>
        <begin position="253"/>
        <end position="382"/>
    </location>
</feature>
<comment type="pathway">
    <text evidence="7">Amino-acid biosynthesis; D-alanine biosynthesis; D-alanine from L-alanine: step 1/1.</text>
</comment>
<feature type="modified residue" description="N6-(pyridoxal phosphate)lysine" evidence="7 8">
    <location>
        <position position="35"/>
    </location>
</feature>
<evidence type="ECO:0000259" key="10">
    <source>
        <dbReference type="SMART" id="SM01005"/>
    </source>
</evidence>
<evidence type="ECO:0000256" key="5">
    <source>
        <dbReference type="ARBA" id="ARBA00023235"/>
    </source>
</evidence>
<dbReference type="FunFam" id="3.20.20.10:FF:000002">
    <property type="entry name" value="Alanine racemase"/>
    <property type="match status" value="1"/>
</dbReference>